<feature type="transmembrane region" description="Helical" evidence="4">
    <location>
        <begin position="106"/>
        <end position="124"/>
    </location>
</feature>
<evidence type="ECO:0000256" key="1">
    <source>
        <dbReference type="ARBA" id="ARBA00005189"/>
    </source>
</evidence>
<accession>A0AAU8A1I8</accession>
<protein>
    <submittedName>
        <fullName evidence="6">1-acyl-sn-glycerol-3-phosphate acyltransferase</fullName>
    </submittedName>
</protein>
<dbReference type="CDD" id="cd07989">
    <property type="entry name" value="LPLAT_AGPAT-like"/>
    <property type="match status" value="1"/>
</dbReference>
<dbReference type="PANTHER" id="PTHR10434:SF40">
    <property type="entry name" value="1-ACYL-SN-GLYCEROL-3-PHOSPHATE ACYLTRANSFERASE"/>
    <property type="match status" value="1"/>
</dbReference>
<evidence type="ECO:0000256" key="3">
    <source>
        <dbReference type="ARBA" id="ARBA00023315"/>
    </source>
</evidence>
<proteinExistence type="predicted"/>
<dbReference type="Pfam" id="PF01553">
    <property type="entry name" value="Acyltransferase"/>
    <property type="match status" value="1"/>
</dbReference>
<evidence type="ECO:0000259" key="5">
    <source>
        <dbReference type="SMART" id="SM00563"/>
    </source>
</evidence>
<dbReference type="GO" id="GO:0006654">
    <property type="term" value="P:phosphatidic acid biosynthetic process"/>
    <property type="evidence" value="ECO:0007669"/>
    <property type="project" value="TreeGrafter"/>
</dbReference>
<name>A0AAU8A1I8_9BURK</name>
<dbReference type="SMART" id="SM00563">
    <property type="entry name" value="PlsC"/>
    <property type="match status" value="1"/>
</dbReference>
<dbReference type="RefSeq" id="WP_353438586.1">
    <property type="nucleotide sequence ID" value="NZ_CP099959.1"/>
</dbReference>
<evidence type="ECO:0000256" key="4">
    <source>
        <dbReference type="SAM" id="Phobius"/>
    </source>
</evidence>
<comment type="pathway">
    <text evidence="1">Lipid metabolism.</text>
</comment>
<keyword evidence="3 6" id="KW-0012">Acyltransferase</keyword>
<reference evidence="6" key="1">
    <citation type="submission" date="2022-06" db="EMBL/GenBank/DDBJ databases">
        <title>New Polynucleobacter species.</title>
        <authorList>
            <person name="Hahn M.W."/>
        </authorList>
    </citation>
    <scope>NUCLEOTIDE SEQUENCE</scope>
    <source>
        <strain evidence="6">UK-FUSCHL-C3</strain>
    </source>
</reference>
<feature type="transmembrane region" description="Helical" evidence="4">
    <location>
        <begin position="40"/>
        <end position="61"/>
    </location>
</feature>
<dbReference type="InterPro" id="IPR002123">
    <property type="entry name" value="Plipid/glycerol_acylTrfase"/>
</dbReference>
<feature type="domain" description="Phospholipid/glycerol acyltransferase" evidence="5">
    <location>
        <begin position="75"/>
        <end position="190"/>
    </location>
</feature>
<keyword evidence="2" id="KW-0808">Transferase</keyword>
<dbReference type="GO" id="GO:0003841">
    <property type="term" value="F:1-acylglycerol-3-phosphate O-acyltransferase activity"/>
    <property type="evidence" value="ECO:0007669"/>
    <property type="project" value="TreeGrafter"/>
</dbReference>
<keyword evidence="4" id="KW-0472">Membrane</keyword>
<evidence type="ECO:0000256" key="2">
    <source>
        <dbReference type="ARBA" id="ARBA00022679"/>
    </source>
</evidence>
<dbReference type="EMBL" id="CP099959">
    <property type="protein sequence ID" value="XCC57546.1"/>
    <property type="molecule type" value="Genomic_DNA"/>
</dbReference>
<evidence type="ECO:0000313" key="6">
    <source>
        <dbReference type="EMBL" id="XCC57546.1"/>
    </source>
</evidence>
<dbReference type="AlphaFoldDB" id="A0AAU8A1I8"/>
<keyword evidence="4" id="KW-1133">Transmembrane helix</keyword>
<keyword evidence="4" id="KW-0812">Transmembrane</keyword>
<organism evidence="6">
    <name type="scientific">Polynucleobacter sp. UK-FUSCHL-C3</name>
    <dbReference type="NCBI Taxonomy" id="2955208"/>
    <lineage>
        <taxon>Bacteria</taxon>
        <taxon>Pseudomonadati</taxon>
        <taxon>Pseudomonadota</taxon>
        <taxon>Betaproteobacteria</taxon>
        <taxon>Burkholderiales</taxon>
        <taxon>Burkholderiaceae</taxon>
        <taxon>Polynucleobacter</taxon>
    </lineage>
</organism>
<dbReference type="PANTHER" id="PTHR10434">
    <property type="entry name" value="1-ACYL-SN-GLYCEROL-3-PHOSPHATE ACYLTRANSFERASE"/>
    <property type="match status" value="1"/>
</dbReference>
<dbReference type="SUPFAM" id="SSF69593">
    <property type="entry name" value="Glycerol-3-phosphate (1)-acyltransferase"/>
    <property type="match status" value="1"/>
</dbReference>
<sequence>MIWLRSLLFFLSLVLYTPPYAVFCLVSFPFLNEHQRYQLIQFWGKSIIFFLEFFCGVRYQVLGMEHANAVRDQAVVILSKHQSAWETIAYLNLFPKDLCYVFKRELLWIPFFGWVMGLLNMIHINRSAKESSAISVTNQGKARLQAGKWIILFPEGTRTPVGSHKPYRKGGARLAGLTQATVLPVAHNAGHFWPRNSFLKYPGLITVSIGPAIPSHGKSGDQLHTEVESWIEGEMRRIDPESYNAN</sequence>
<gene>
    <name evidence="6" type="ORF">NKE59_08660</name>
</gene>